<keyword evidence="5" id="KW-1185">Reference proteome</keyword>
<dbReference type="CDD" id="cd04301">
    <property type="entry name" value="NAT_SF"/>
    <property type="match status" value="1"/>
</dbReference>
<accession>A0A246J2H4</accession>
<dbReference type="InterPro" id="IPR016181">
    <property type="entry name" value="Acyl_CoA_acyltransferase"/>
</dbReference>
<sequence length="179" mass="20087">MTTPLLDLIELRGADRDWMPALGELFFDTIDGGGSLGFLEDVDEAQMREYWEGVFDQLGPRQRLWIAREGDRVLGTVQLSICGKPNGRHRAEVQKLMVHRDARRRGVAVRLMAALEQAARQERLTLLVLDTEAQSGAEAFYQSLGWQRTGEIPCFATSPNGELRATALYWKRLAPDATA</sequence>
<dbReference type="PANTHER" id="PTHR43877">
    <property type="entry name" value="AMINOALKYLPHOSPHONATE N-ACETYLTRANSFERASE-RELATED-RELATED"/>
    <property type="match status" value="1"/>
</dbReference>
<dbReference type="PROSITE" id="PS51186">
    <property type="entry name" value="GNAT"/>
    <property type="match status" value="1"/>
</dbReference>
<feature type="domain" description="N-acetyltransferase" evidence="3">
    <location>
        <begin position="9"/>
        <end position="175"/>
    </location>
</feature>
<evidence type="ECO:0000259" key="3">
    <source>
        <dbReference type="PROSITE" id="PS51186"/>
    </source>
</evidence>
<dbReference type="AlphaFoldDB" id="A0A246J2H4"/>
<organism evidence="4 5">
    <name type="scientific">Roseateles aquatilis</name>
    <dbReference type="NCBI Taxonomy" id="431061"/>
    <lineage>
        <taxon>Bacteria</taxon>
        <taxon>Pseudomonadati</taxon>
        <taxon>Pseudomonadota</taxon>
        <taxon>Betaproteobacteria</taxon>
        <taxon>Burkholderiales</taxon>
        <taxon>Sphaerotilaceae</taxon>
        <taxon>Roseateles</taxon>
    </lineage>
</organism>
<dbReference type="Gene3D" id="3.40.630.30">
    <property type="match status" value="1"/>
</dbReference>
<gene>
    <name evidence="4" type="ORF">CDN99_18965</name>
</gene>
<evidence type="ECO:0000313" key="5">
    <source>
        <dbReference type="Proteomes" id="UP000197468"/>
    </source>
</evidence>
<reference evidence="4 5" key="1">
    <citation type="journal article" date="2008" name="Int. J. Syst. Evol. Microbiol.">
        <title>Description of Roseateles aquatilis sp. nov. and Roseateles terrae sp. nov., in the class Betaproteobacteria, and emended description of the genus Roseateles.</title>
        <authorList>
            <person name="Gomila M."/>
            <person name="Bowien B."/>
            <person name="Falsen E."/>
            <person name="Moore E.R."/>
            <person name="Lalucat J."/>
        </authorList>
    </citation>
    <scope>NUCLEOTIDE SEQUENCE [LARGE SCALE GENOMIC DNA]</scope>
    <source>
        <strain evidence="4 5">CCUG 48205</strain>
    </source>
</reference>
<keyword evidence="2" id="KW-0012">Acyltransferase</keyword>
<name>A0A246J2H4_9BURK</name>
<dbReference type="Proteomes" id="UP000197468">
    <property type="component" value="Unassembled WGS sequence"/>
</dbReference>
<proteinExistence type="predicted"/>
<evidence type="ECO:0000313" key="4">
    <source>
        <dbReference type="EMBL" id="OWQ86801.1"/>
    </source>
</evidence>
<dbReference type="Pfam" id="PF00583">
    <property type="entry name" value="Acetyltransf_1"/>
    <property type="match status" value="1"/>
</dbReference>
<comment type="caution">
    <text evidence="4">The sequence shown here is derived from an EMBL/GenBank/DDBJ whole genome shotgun (WGS) entry which is preliminary data.</text>
</comment>
<dbReference type="InterPro" id="IPR000182">
    <property type="entry name" value="GNAT_dom"/>
</dbReference>
<evidence type="ECO:0000256" key="1">
    <source>
        <dbReference type="ARBA" id="ARBA00022679"/>
    </source>
</evidence>
<dbReference type="RefSeq" id="WP_088386469.1">
    <property type="nucleotide sequence ID" value="NZ_NIOF01000010.1"/>
</dbReference>
<keyword evidence="1" id="KW-0808">Transferase</keyword>
<dbReference type="SUPFAM" id="SSF55729">
    <property type="entry name" value="Acyl-CoA N-acyltransferases (Nat)"/>
    <property type="match status" value="1"/>
</dbReference>
<dbReference type="GO" id="GO:0016747">
    <property type="term" value="F:acyltransferase activity, transferring groups other than amino-acyl groups"/>
    <property type="evidence" value="ECO:0007669"/>
    <property type="project" value="InterPro"/>
</dbReference>
<evidence type="ECO:0000256" key="2">
    <source>
        <dbReference type="ARBA" id="ARBA00023315"/>
    </source>
</evidence>
<dbReference type="InterPro" id="IPR050832">
    <property type="entry name" value="Bact_Acetyltransf"/>
</dbReference>
<dbReference type="OrthoDB" id="3389160at2"/>
<dbReference type="EMBL" id="NIOF01000010">
    <property type="protein sequence ID" value="OWQ86801.1"/>
    <property type="molecule type" value="Genomic_DNA"/>
</dbReference>
<protein>
    <recommendedName>
        <fullName evidence="3">N-acetyltransferase domain-containing protein</fullName>
    </recommendedName>
</protein>